<dbReference type="SMART" id="SM00304">
    <property type="entry name" value="HAMP"/>
    <property type="match status" value="1"/>
</dbReference>
<dbReference type="InterPro" id="IPR003660">
    <property type="entry name" value="HAMP_dom"/>
</dbReference>
<dbReference type="SUPFAM" id="SSF47384">
    <property type="entry name" value="Homodimeric domain of signal transducing histidine kinase"/>
    <property type="match status" value="1"/>
</dbReference>
<feature type="domain" description="HAMP" evidence="11">
    <location>
        <begin position="242"/>
        <end position="295"/>
    </location>
</feature>
<keyword evidence="5" id="KW-0808">Transferase</keyword>
<feature type="transmembrane region" description="Helical" evidence="9">
    <location>
        <begin position="21"/>
        <end position="41"/>
    </location>
</feature>
<dbReference type="PANTHER" id="PTHR43065:SF48">
    <property type="entry name" value="HISTIDINE KINASE"/>
    <property type="match status" value="1"/>
</dbReference>
<dbReference type="CDD" id="cd06225">
    <property type="entry name" value="HAMP"/>
    <property type="match status" value="1"/>
</dbReference>
<reference evidence="12 13" key="1">
    <citation type="submission" date="2015-09" db="EMBL/GenBank/DDBJ databases">
        <title>Identification and resolution of microdiversity through metagenomic sequencing of parallel consortia.</title>
        <authorList>
            <person name="Nelson W.C."/>
            <person name="Romine M.F."/>
            <person name="Lindemann S.R."/>
        </authorList>
    </citation>
    <scope>NUCLEOTIDE SEQUENCE [LARGE SCALE GENOMIC DNA]</scope>
    <source>
        <strain evidence="12">Ana</strain>
    </source>
</reference>
<evidence type="ECO:0000256" key="4">
    <source>
        <dbReference type="ARBA" id="ARBA00022553"/>
    </source>
</evidence>
<keyword evidence="4" id="KW-0597">Phosphoprotein</keyword>
<dbReference type="Proteomes" id="UP000050465">
    <property type="component" value="Unassembled WGS sequence"/>
</dbReference>
<dbReference type="InterPro" id="IPR003661">
    <property type="entry name" value="HisK_dim/P_dom"/>
</dbReference>
<proteinExistence type="predicted"/>
<evidence type="ECO:0000256" key="9">
    <source>
        <dbReference type="SAM" id="Phobius"/>
    </source>
</evidence>
<organism evidence="12 13">
    <name type="scientific">Phormidesmis priestleyi Ana</name>
    <dbReference type="NCBI Taxonomy" id="1666911"/>
    <lineage>
        <taxon>Bacteria</taxon>
        <taxon>Bacillati</taxon>
        <taxon>Cyanobacteriota</taxon>
        <taxon>Cyanophyceae</taxon>
        <taxon>Leptolyngbyales</taxon>
        <taxon>Leptolyngbyaceae</taxon>
        <taxon>Phormidesmis</taxon>
    </lineage>
</organism>
<comment type="caution">
    <text evidence="12">The sequence shown here is derived from an EMBL/GenBank/DDBJ whole genome shotgun (WGS) entry which is preliminary data.</text>
</comment>
<dbReference type="PROSITE" id="PS50109">
    <property type="entry name" value="HIS_KIN"/>
    <property type="match status" value="1"/>
</dbReference>
<protein>
    <recommendedName>
        <fullName evidence="3">histidine kinase</fullName>
        <ecNumber evidence="3">2.7.13.3</ecNumber>
    </recommendedName>
</protein>
<comment type="subcellular location">
    <subcellularLocation>
        <location evidence="2">Membrane</location>
    </subcellularLocation>
</comment>
<evidence type="ECO:0000256" key="1">
    <source>
        <dbReference type="ARBA" id="ARBA00000085"/>
    </source>
</evidence>
<evidence type="ECO:0000256" key="8">
    <source>
        <dbReference type="SAM" id="Coils"/>
    </source>
</evidence>
<dbReference type="EMBL" id="LJZR01000017">
    <property type="protein sequence ID" value="KPQ34723.1"/>
    <property type="molecule type" value="Genomic_DNA"/>
</dbReference>
<dbReference type="Pfam" id="PF02518">
    <property type="entry name" value="HATPase_c"/>
    <property type="match status" value="1"/>
</dbReference>
<evidence type="ECO:0000259" key="11">
    <source>
        <dbReference type="PROSITE" id="PS50885"/>
    </source>
</evidence>
<keyword evidence="9" id="KW-0812">Transmembrane</keyword>
<dbReference type="InterPro" id="IPR005467">
    <property type="entry name" value="His_kinase_dom"/>
</dbReference>
<dbReference type="InterPro" id="IPR036890">
    <property type="entry name" value="HATPase_C_sf"/>
</dbReference>
<dbReference type="InterPro" id="IPR036097">
    <property type="entry name" value="HisK_dim/P_sf"/>
</dbReference>
<dbReference type="PANTHER" id="PTHR43065">
    <property type="entry name" value="SENSOR HISTIDINE KINASE"/>
    <property type="match status" value="1"/>
</dbReference>
<keyword evidence="7" id="KW-0902">Two-component regulatory system</keyword>
<dbReference type="Gene3D" id="3.30.565.10">
    <property type="entry name" value="Histidine kinase-like ATPase, C-terminal domain"/>
    <property type="match status" value="1"/>
</dbReference>
<dbReference type="GO" id="GO:0000155">
    <property type="term" value="F:phosphorelay sensor kinase activity"/>
    <property type="evidence" value="ECO:0007669"/>
    <property type="project" value="InterPro"/>
</dbReference>
<comment type="catalytic activity">
    <reaction evidence="1">
        <text>ATP + protein L-histidine = ADP + protein N-phospho-L-histidine.</text>
        <dbReference type="EC" id="2.7.13.3"/>
    </reaction>
</comment>
<dbReference type="EC" id="2.7.13.3" evidence="3"/>
<dbReference type="PRINTS" id="PR00344">
    <property type="entry name" value="BCTRLSENSOR"/>
</dbReference>
<dbReference type="Gene3D" id="6.10.340.10">
    <property type="match status" value="1"/>
</dbReference>
<dbReference type="AlphaFoldDB" id="A0A0P7ZWH2"/>
<accession>A0A0P7ZWH2</accession>
<keyword evidence="8" id="KW-0175">Coiled coil</keyword>
<dbReference type="SMART" id="SM00387">
    <property type="entry name" value="HATPase_c"/>
    <property type="match status" value="1"/>
</dbReference>
<dbReference type="STRING" id="1666911.HLUCCA11_13430"/>
<dbReference type="Gene3D" id="1.10.287.130">
    <property type="match status" value="1"/>
</dbReference>
<dbReference type="Pfam" id="PF00672">
    <property type="entry name" value="HAMP"/>
    <property type="match status" value="1"/>
</dbReference>
<evidence type="ECO:0000256" key="5">
    <source>
        <dbReference type="ARBA" id="ARBA00022679"/>
    </source>
</evidence>
<feature type="domain" description="Histidine kinase" evidence="10">
    <location>
        <begin position="340"/>
        <end position="588"/>
    </location>
</feature>
<dbReference type="GO" id="GO:0016020">
    <property type="term" value="C:membrane"/>
    <property type="evidence" value="ECO:0007669"/>
    <property type="project" value="UniProtKB-SubCell"/>
</dbReference>
<evidence type="ECO:0000313" key="13">
    <source>
        <dbReference type="Proteomes" id="UP000050465"/>
    </source>
</evidence>
<feature type="coiled-coil region" evidence="8">
    <location>
        <begin position="294"/>
        <end position="331"/>
    </location>
</feature>
<evidence type="ECO:0000256" key="6">
    <source>
        <dbReference type="ARBA" id="ARBA00022777"/>
    </source>
</evidence>
<dbReference type="PROSITE" id="PS50885">
    <property type="entry name" value="HAMP"/>
    <property type="match status" value="1"/>
</dbReference>
<sequence length="607" mass="67589">MAKPRLRNLRKRVRLRDKIAAGYLGVLIISIGGVLLGYLVGDYFEYKSIKTAEAISESLDHLNHLQVSLLRTHNYRYRYQLTSQSEDDSLLNNIDNLIQHQSELESTWLTLQKYTETTPVIYGVKNPTLIPIERFLIKNNTAFEAYCDELEKLAFDLTSRQPQVKNSEASTVSLRSAEPSVNISDIDNFSEELRTLIQQIRLQSNTAKASIESTDILRFQISIGFVLVSIGVALALIIKLSQAITAPLIALNRVARAVTSSQNFTLQAPLLSSDEVGDLAVSMNQLIVSVHDLLQRLEDKTQAITEQKTSLEQAIAALQNAQLQLIQQEKMSALGKLVAGVAHEINNPVNFIYGNIDHTKRYIEDLLSLLSVYQFCYPEPLPKVQNCLEDLDLEFLSNDLPKVMQSMRLGAERIKQIVVSLRTFSRMDEAEYKTVNLHDGLESTLVLLEHRLKANPPSPAIHITKTYEDLPPVACYAGQINQVFMNILTNAIDALEESQTTDAEILISTSVRAEQAIITISDNGPGITKAIQEKIFDPFFTTKAVGKGTGMGMAISYQIVVNKHHGQLLCDSSVEKGTTFTIQLPLKLLEGNQSTVEAKQFSVSTPC</sequence>
<name>A0A0P7ZWH2_9CYAN</name>
<evidence type="ECO:0000256" key="3">
    <source>
        <dbReference type="ARBA" id="ARBA00012438"/>
    </source>
</evidence>
<dbReference type="CDD" id="cd00082">
    <property type="entry name" value="HisKA"/>
    <property type="match status" value="1"/>
</dbReference>
<dbReference type="InterPro" id="IPR003594">
    <property type="entry name" value="HATPase_dom"/>
</dbReference>
<dbReference type="InterPro" id="IPR004358">
    <property type="entry name" value="Sig_transdc_His_kin-like_C"/>
</dbReference>
<keyword evidence="6 12" id="KW-0418">Kinase</keyword>
<evidence type="ECO:0000259" key="10">
    <source>
        <dbReference type="PROSITE" id="PS50109"/>
    </source>
</evidence>
<evidence type="ECO:0000313" key="12">
    <source>
        <dbReference type="EMBL" id="KPQ34723.1"/>
    </source>
</evidence>
<keyword evidence="9" id="KW-0472">Membrane</keyword>
<gene>
    <name evidence="12" type="ORF">HLUCCA11_13430</name>
</gene>
<dbReference type="SUPFAM" id="SSF55874">
    <property type="entry name" value="ATPase domain of HSP90 chaperone/DNA topoisomerase II/histidine kinase"/>
    <property type="match status" value="1"/>
</dbReference>
<evidence type="ECO:0000256" key="7">
    <source>
        <dbReference type="ARBA" id="ARBA00023012"/>
    </source>
</evidence>
<evidence type="ECO:0000256" key="2">
    <source>
        <dbReference type="ARBA" id="ARBA00004370"/>
    </source>
</evidence>
<keyword evidence="9" id="KW-1133">Transmembrane helix</keyword>
<dbReference type="PATRIC" id="fig|1666911.3.peg.1454"/>